<organism evidence="1 2">
    <name type="scientific">Paradevosia shaoguanensis</name>
    <dbReference type="NCBI Taxonomy" id="1335043"/>
    <lineage>
        <taxon>Bacteria</taxon>
        <taxon>Pseudomonadati</taxon>
        <taxon>Pseudomonadota</taxon>
        <taxon>Alphaproteobacteria</taxon>
        <taxon>Hyphomicrobiales</taxon>
        <taxon>Devosiaceae</taxon>
        <taxon>Paradevosia</taxon>
    </lineage>
</organism>
<dbReference type="EMBL" id="JALAZD010000002">
    <property type="protein sequence ID" value="MCI0128671.1"/>
    <property type="molecule type" value="Genomic_DNA"/>
</dbReference>
<comment type="caution">
    <text evidence="1">The sequence shown here is derived from an EMBL/GenBank/DDBJ whole genome shotgun (WGS) entry which is preliminary data.</text>
</comment>
<evidence type="ECO:0000313" key="2">
    <source>
        <dbReference type="Proteomes" id="UP001156140"/>
    </source>
</evidence>
<dbReference type="Gene3D" id="1.10.3210.10">
    <property type="entry name" value="Hypothetical protein af1432"/>
    <property type="match status" value="1"/>
</dbReference>
<accession>A0AA41QPK6</accession>
<evidence type="ECO:0000313" key="1">
    <source>
        <dbReference type="EMBL" id="MCI0128671.1"/>
    </source>
</evidence>
<name>A0AA41QPK6_9HYPH</name>
<sequence>MTPPPSQYEADPAEEELQLLAQLARGHVRARHPSTQQVAFRLDRLGEARQVQFLHFAITEAGRTRLKKRAFIPVATYAGIVDLAAPHHSMISIEAMAHGLAIINRWAGATELPISVAQHSNLVADIFVTLYPALAGDVIYARLHDGHEYIIGDKIRPIVARLALDWPGIGKAVADIKAEVDTAILESLCLPPPSAAIAEAVAHADEVALATEWKLLIPHANGAAPFDTPPFKRIRSIKPLAWPDAEAAFLGALKRDIAQHGLVQR</sequence>
<protein>
    <submittedName>
        <fullName evidence="1">Uncharacterized protein</fullName>
    </submittedName>
</protein>
<proteinExistence type="predicted"/>
<dbReference type="SUPFAM" id="SSF109604">
    <property type="entry name" value="HD-domain/PDEase-like"/>
    <property type="match status" value="1"/>
</dbReference>
<reference evidence="1" key="1">
    <citation type="submission" date="2022-03" db="EMBL/GenBank/DDBJ databases">
        <title>The complete genome sequence of a Methyloterrigena soli.</title>
        <authorList>
            <person name="Zi Z."/>
        </authorList>
    </citation>
    <scope>NUCLEOTIDE SEQUENCE</scope>
    <source>
        <strain evidence="1">M48</strain>
    </source>
</reference>
<dbReference type="Proteomes" id="UP001156140">
    <property type="component" value="Unassembled WGS sequence"/>
</dbReference>
<dbReference type="AlphaFoldDB" id="A0AA41QPK6"/>
<keyword evidence="2" id="KW-1185">Reference proteome</keyword>
<gene>
    <name evidence="1" type="ORF">ML536_17710</name>
</gene>
<dbReference type="RefSeq" id="WP_281736759.1">
    <property type="nucleotide sequence ID" value="NZ_JAKETQ010000002.1"/>
</dbReference>